<keyword evidence="7" id="KW-0723">Serine/threonine-protein kinase</keyword>
<dbReference type="FunFam" id="1.10.510.10:FF:000522">
    <property type="entry name" value="L-type lectin-domain containing receptor kinase IX.1"/>
    <property type="match status" value="1"/>
</dbReference>
<evidence type="ECO:0000256" key="1">
    <source>
        <dbReference type="ARBA" id="ARBA00004251"/>
    </source>
</evidence>
<evidence type="ECO:0000256" key="4">
    <source>
        <dbReference type="ARBA" id="ARBA00010217"/>
    </source>
</evidence>
<dbReference type="EC" id="2.7.11.1" evidence="5"/>
<evidence type="ECO:0000256" key="8">
    <source>
        <dbReference type="ARBA" id="ARBA00022679"/>
    </source>
</evidence>
<dbReference type="InterPro" id="IPR001220">
    <property type="entry name" value="Legume_lectin_dom"/>
</dbReference>
<evidence type="ECO:0000313" key="24">
    <source>
        <dbReference type="EMBL" id="KAK7311055.1"/>
    </source>
</evidence>
<keyword evidence="11" id="KW-0430">Lectin</keyword>
<keyword evidence="16 21" id="KW-0472">Membrane</keyword>
<dbReference type="CDD" id="cd06899">
    <property type="entry name" value="lectin_legume_LecRK_Arcelin_ConA"/>
    <property type="match status" value="1"/>
</dbReference>
<sequence length="642" mass="72138">MLGFVFFIVVLGPFSIPKVQSLSFNISNFEDANIMYQGDASPYLNGTLALTQLSNLSFRLGRAIYAQPLHLKDPCTGILTHFITRFSFTIDWFQNQSPTDGFAFYLAPLGHQTLLNSSGPFLGLFNATTINGVPQDPIVAVEFDTWINEFDPSETHVGINNNSISSLVHSNFDIHNNKNKLCHVLITYNASTTNLGVSWSFSDDFSNNANNLSLQINLVEYLPEWVTVGFSSSFGGLAEEVVIHSWEFDSTLNSTFLEGNAVCLVNKYRFGLKVIIVTIVVAVICLVGVSLLIMKKKRTEVVARHSLVSFDLDRMTMPRRFDYGELFIATNAFEDERRLGQGGFGQVYKGILGGLGRAVAVKRIFADFENSERVFKNEVKIIGRLIHKNLVQFIGWCHEKGEFLLVFDYMPNGSLDIHLFGNRRSLAWDVRYKIALGVATALHYLHEDAEQCVLHRDIKSANVLLDNDFSTKLCDFGMAKLVDPRLKTQRTGVVGTYGYLAPEYINEGRASKKSDMYGFGVVALEIACGRRTYQDGEFHVPLTNWVWQLYVEGNILKCVDERLNEEFDVNEMRSLLVVGFWCTHPDDKERPGAEQVIRVLKQQIPLPMLPCGVNHHLPLSTNERSSSLQSSPITNSLEHVGR</sequence>
<evidence type="ECO:0000256" key="13">
    <source>
        <dbReference type="ARBA" id="ARBA00022777"/>
    </source>
</evidence>
<evidence type="ECO:0000256" key="20">
    <source>
        <dbReference type="SAM" id="MobiDB-lite"/>
    </source>
</evidence>
<dbReference type="AlphaFoldDB" id="A0AAN9K544"/>
<comment type="similarity">
    <text evidence="2">Belongs to the leguminous lectin family.</text>
</comment>
<dbReference type="PANTHER" id="PTHR27007">
    <property type="match status" value="1"/>
</dbReference>
<keyword evidence="14 19" id="KW-0067">ATP-binding</keyword>
<evidence type="ECO:0000256" key="15">
    <source>
        <dbReference type="ARBA" id="ARBA00022989"/>
    </source>
</evidence>
<keyword evidence="10 22" id="KW-0732">Signal</keyword>
<keyword evidence="13" id="KW-0418">Kinase</keyword>
<evidence type="ECO:0000256" key="22">
    <source>
        <dbReference type="SAM" id="SignalP"/>
    </source>
</evidence>
<feature type="chain" id="PRO_5042953527" description="non-specific serine/threonine protein kinase" evidence="22">
    <location>
        <begin position="22"/>
        <end position="642"/>
    </location>
</feature>
<dbReference type="InterPro" id="IPR011009">
    <property type="entry name" value="Kinase-like_dom_sf"/>
</dbReference>
<dbReference type="PROSITE" id="PS00107">
    <property type="entry name" value="PROTEIN_KINASE_ATP"/>
    <property type="match status" value="1"/>
</dbReference>
<dbReference type="SUPFAM" id="SSF49899">
    <property type="entry name" value="Concanavalin A-like lectins/glucanases"/>
    <property type="match status" value="1"/>
</dbReference>
<dbReference type="PROSITE" id="PS00308">
    <property type="entry name" value="LECTIN_LEGUME_ALPHA"/>
    <property type="match status" value="1"/>
</dbReference>
<feature type="domain" description="Protein kinase" evidence="23">
    <location>
        <begin position="333"/>
        <end position="609"/>
    </location>
</feature>
<dbReference type="Gene3D" id="2.60.120.200">
    <property type="match status" value="1"/>
</dbReference>
<evidence type="ECO:0000256" key="12">
    <source>
        <dbReference type="ARBA" id="ARBA00022741"/>
    </source>
</evidence>
<gene>
    <name evidence="24" type="ORF">RJT34_08938</name>
</gene>
<evidence type="ECO:0000256" key="19">
    <source>
        <dbReference type="PROSITE-ProRule" id="PRU10141"/>
    </source>
</evidence>
<keyword evidence="9 21" id="KW-0812">Transmembrane</keyword>
<evidence type="ECO:0000256" key="18">
    <source>
        <dbReference type="ARBA" id="ARBA00023180"/>
    </source>
</evidence>
<dbReference type="InterPro" id="IPR050528">
    <property type="entry name" value="L-type_Lectin-RKs"/>
</dbReference>
<dbReference type="EMBL" id="JAYKXN010000002">
    <property type="protein sequence ID" value="KAK7311055.1"/>
    <property type="molecule type" value="Genomic_DNA"/>
</dbReference>
<dbReference type="InterPro" id="IPR017441">
    <property type="entry name" value="Protein_kinase_ATP_BS"/>
</dbReference>
<feature type="signal peptide" evidence="22">
    <location>
        <begin position="1"/>
        <end position="21"/>
    </location>
</feature>
<accession>A0AAN9K544</accession>
<dbReference type="Gene3D" id="1.10.510.10">
    <property type="entry name" value="Transferase(Phosphotransferase) domain 1"/>
    <property type="match status" value="1"/>
</dbReference>
<keyword evidence="17" id="KW-0675">Receptor</keyword>
<dbReference type="SUPFAM" id="SSF56112">
    <property type="entry name" value="Protein kinase-like (PK-like)"/>
    <property type="match status" value="1"/>
</dbReference>
<evidence type="ECO:0000259" key="23">
    <source>
        <dbReference type="PROSITE" id="PS50011"/>
    </source>
</evidence>
<proteinExistence type="inferred from homology"/>
<evidence type="ECO:0000256" key="10">
    <source>
        <dbReference type="ARBA" id="ARBA00022729"/>
    </source>
</evidence>
<evidence type="ECO:0000256" key="3">
    <source>
        <dbReference type="ARBA" id="ARBA00008536"/>
    </source>
</evidence>
<dbReference type="InterPro" id="IPR019825">
    <property type="entry name" value="Lectin_legB_Mn/Ca_BS"/>
</dbReference>
<keyword evidence="15 21" id="KW-1133">Transmembrane helix</keyword>
<evidence type="ECO:0000256" key="17">
    <source>
        <dbReference type="ARBA" id="ARBA00023170"/>
    </source>
</evidence>
<keyword evidence="25" id="KW-1185">Reference proteome</keyword>
<evidence type="ECO:0000256" key="21">
    <source>
        <dbReference type="SAM" id="Phobius"/>
    </source>
</evidence>
<dbReference type="GO" id="GO:0030246">
    <property type="term" value="F:carbohydrate binding"/>
    <property type="evidence" value="ECO:0007669"/>
    <property type="project" value="UniProtKB-KW"/>
</dbReference>
<keyword evidence="6" id="KW-1003">Cell membrane</keyword>
<dbReference type="Proteomes" id="UP001359559">
    <property type="component" value="Unassembled WGS sequence"/>
</dbReference>
<dbReference type="Gene3D" id="3.30.200.20">
    <property type="entry name" value="Phosphorylase Kinase, domain 1"/>
    <property type="match status" value="1"/>
</dbReference>
<organism evidence="24 25">
    <name type="scientific">Clitoria ternatea</name>
    <name type="common">Butterfly pea</name>
    <dbReference type="NCBI Taxonomy" id="43366"/>
    <lineage>
        <taxon>Eukaryota</taxon>
        <taxon>Viridiplantae</taxon>
        <taxon>Streptophyta</taxon>
        <taxon>Embryophyta</taxon>
        <taxon>Tracheophyta</taxon>
        <taxon>Spermatophyta</taxon>
        <taxon>Magnoliopsida</taxon>
        <taxon>eudicotyledons</taxon>
        <taxon>Gunneridae</taxon>
        <taxon>Pentapetalae</taxon>
        <taxon>rosids</taxon>
        <taxon>fabids</taxon>
        <taxon>Fabales</taxon>
        <taxon>Fabaceae</taxon>
        <taxon>Papilionoideae</taxon>
        <taxon>50 kb inversion clade</taxon>
        <taxon>NPAAA clade</taxon>
        <taxon>indigoferoid/millettioid clade</taxon>
        <taxon>Phaseoleae</taxon>
        <taxon>Clitoria</taxon>
    </lineage>
</organism>
<evidence type="ECO:0000256" key="11">
    <source>
        <dbReference type="ARBA" id="ARBA00022734"/>
    </source>
</evidence>
<evidence type="ECO:0000313" key="25">
    <source>
        <dbReference type="Proteomes" id="UP001359559"/>
    </source>
</evidence>
<evidence type="ECO:0000256" key="14">
    <source>
        <dbReference type="ARBA" id="ARBA00022840"/>
    </source>
</evidence>
<dbReference type="InterPro" id="IPR008271">
    <property type="entry name" value="Ser/Thr_kinase_AS"/>
</dbReference>
<feature type="region of interest" description="Disordered" evidence="20">
    <location>
        <begin position="622"/>
        <end position="642"/>
    </location>
</feature>
<evidence type="ECO:0000256" key="16">
    <source>
        <dbReference type="ARBA" id="ARBA00023136"/>
    </source>
</evidence>
<keyword evidence="12 19" id="KW-0547">Nucleotide-binding</keyword>
<dbReference type="GO" id="GO:0005524">
    <property type="term" value="F:ATP binding"/>
    <property type="evidence" value="ECO:0007669"/>
    <property type="project" value="UniProtKB-UniRule"/>
</dbReference>
<dbReference type="PROSITE" id="PS50011">
    <property type="entry name" value="PROTEIN_KINASE_DOM"/>
    <property type="match status" value="1"/>
</dbReference>
<dbReference type="Pfam" id="PF00069">
    <property type="entry name" value="Pkinase"/>
    <property type="match status" value="1"/>
</dbReference>
<comment type="similarity">
    <text evidence="3">In the N-terminal section; belongs to the leguminous lectin family.</text>
</comment>
<comment type="caution">
    <text evidence="24">The sequence shown here is derived from an EMBL/GenBank/DDBJ whole genome shotgun (WGS) entry which is preliminary data.</text>
</comment>
<dbReference type="GO" id="GO:0004674">
    <property type="term" value="F:protein serine/threonine kinase activity"/>
    <property type="evidence" value="ECO:0007669"/>
    <property type="project" value="UniProtKB-KW"/>
</dbReference>
<name>A0AAN9K544_CLITE</name>
<feature type="binding site" evidence="19">
    <location>
        <position position="362"/>
    </location>
    <ligand>
        <name>ATP</name>
        <dbReference type="ChEBI" id="CHEBI:30616"/>
    </ligand>
</feature>
<keyword evidence="8" id="KW-0808">Transferase</keyword>
<dbReference type="PROSITE" id="PS00108">
    <property type="entry name" value="PROTEIN_KINASE_ST"/>
    <property type="match status" value="1"/>
</dbReference>
<dbReference type="GO" id="GO:0005886">
    <property type="term" value="C:plasma membrane"/>
    <property type="evidence" value="ECO:0007669"/>
    <property type="project" value="UniProtKB-SubCell"/>
</dbReference>
<reference evidence="24 25" key="1">
    <citation type="submission" date="2024-01" db="EMBL/GenBank/DDBJ databases">
        <title>The genomes of 5 underutilized Papilionoideae crops provide insights into root nodulation and disease resistance.</title>
        <authorList>
            <person name="Yuan L."/>
        </authorList>
    </citation>
    <scope>NUCLEOTIDE SEQUENCE [LARGE SCALE GENOMIC DNA]</scope>
    <source>
        <strain evidence="24">LY-2023</strain>
        <tissue evidence="24">Leaf</tissue>
    </source>
</reference>
<evidence type="ECO:0000256" key="2">
    <source>
        <dbReference type="ARBA" id="ARBA00007606"/>
    </source>
</evidence>
<comment type="similarity">
    <text evidence="4">In the C-terminal section; belongs to the protein kinase superfamily. Ser/Thr protein kinase family.</text>
</comment>
<dbReference type="Pfam" id="PF00139">
    <property type="entry name" value="Lectin_legB"/>
    <property type="match status" value="1"/>
</dbReference>
<dbReference type="SMART" id="SM00220">
    <property type="entry name" value="S_TKc"/>
    <property type="match status" value="1"/>
</dbReference>
<feature type="transmembrane region" description="Helical" evidence="21">
    <location>
        <begin position="270"/>
        <end position="294"/>
    </location>
</feature>
<comment type="subcellular location">
    <subcellularLocation>
        <location evidence="1">Cell membrane</location>
        <topology evidence="1">Single-pass type I membrane protein</topology>
    </subcellularLocation>
</comment>
<dbReference type="InterPro" id="IPR013320">
    <property type="entry name" value="ConA-like_dom_sf"/>
</dbReference>
<dbReference type="PROSITE" id="PS00307">
    <property type="entry name" value="LECTIN_LEGUME_BETA"/>
    <property type="match status" value="1"/>
</dbReference>
<evidence type="ECO:0000256" key="9">
    <source>
        <dbReference type="ARBA" id="ARBA00022692"/>
    </source>
</evidence>
<evidence type="ECO:0000256" key="5">
    <source>
        <dbReference type="ARBA" id="ARBA00012513"/>
    </source>
</evidence>
<dbReference type="InterPro" id="IPR000985">
    <property type="entry name" value="Lectin_LegA_CS"/>
</dbReference>
<protein>
    <recommendedName>
        <fullName evidence="5">non-specific serine/threonine protein kinase</fullName>
        <ecNumber evidence="5">2.7.11.1</ecNumber>
    </recommendedName>
</protein>
<evidence type="ECO:0000256" key="7">
    <source>
        <dbReference type="ARBA" id="ARBA00022527"/>
    </source>
</evidence>
<keyword evidence="18" id="KW-0325">Glycoprotein</keyword>
<evidence type="ECO:0000256" key="6">
    <source>
        <dbReference type="ARBA" id="ARBA00022475"/>
    </source>
</evidence>
<dbReference type="FunFam" id="3.30.200.20:FF:000529">
    <property type="entry name" value="L-type lectin-domain containing receptor kinase IX.1"/>
    <property type="match status" value="1"/>
</dbReference>
<dbReference type="InterPro" id="IPR000719">
    <property type="entry name" value="Prot_kinase_dom"/>
</dbReference>